<dbReference type="EMBL" id="CAWYQH010000057">
    <property type="protein sequence ID" value="CAK8678779.1"/>
    <property type="molecule type" value="Genomic_DNA"/>
</dbReference>
<dbReference type="Proteomes" id="UP001642483">
    <property type="component" value="Unassembled WGS sequence"/>
</dbReference>
<accession>A0ABP0FGG5</accession>
<gene>
    <name evidence="1" type="ORF">CVLEPA_LOCUS9063</name>
</gene>
<name>A0ABP0FGG5_CLALP</name>
<evidence type="ECO:0000313" key="2">
    <source>
        <dbReference type="Proteomes" id="UP001642483"/>
    </source>
</evidence>
<evidence type="ECO:0000313" key="1">
    <source>
        <dbReference type="EMBL" id="CAK8678779.1"/>
    </source>
</evidence>
<proteinExistence type="predicted"/>
<comment type="caution">
    <text evidence="1">The sequence shown here is derived from an EMBL/GenBank/DDBJ whole genome shotgun (WGS) entry which is preliminary data.</text>
</comment>
<sequence length="131" mass="14569">MMSLEAKYDIDCVLPIAPLWVVTILRKFIVQIVLPSAEGSMKFQVFWSLSSTSVQPVTNSGYAHNSLPTFNSTSITSMRLFNIKKLAVRPQPSYSSPSVSWKSNHQSTNQPKQYLVAGLYNVRSALVTNEG</sequence>
<reference evidence="1 2" key="1">
    <citation type="submission" date="2024-02" db="EMBL/GenBank/DDBJ databases">
        <authorList>
            <person name="Daric V."/>
            <person name="Darras S."/>
        </authorList>
    </citation>
    <scope>NUCLEOTIDE SEQUENCE [LARGE SCALE GENOMIC DNA]</scope>
</reference>
<organism evidence="1 2">
    <name type="scientific">Clavelina lepadiformis</name>
    <name type="common">Light-bulb sea squirt</name>
    <name type="synonym">Ascidia lepadiformis</name>
    <dbReference type="NCBI Taxonomy" id="159417"/>
    <lineage>
        <taxon>Eukaryota</taxon>
        <taxon>Metazoa</taxon>
        <taxon>Chordata</taxon>
        <taxon>Tunicata</taxon>
        <taxon>Ascidiacea</taxon>
        <taxon>Aplousobranchia</taxon>
        <taxon>Clavelinidae</taxon>
        <taxon>Clavelina</taxon>
    </lineage>
</organism>
<keyword evidence="2" id="KW-1185">Reference proteome</keyword>
<protein>
    <submittedName>
        <fullName evidence="1">Uncharacterized protein</fullName>
    </submittedName>
</protein>